<keyword evidence="2" id="KW-0012">Acyltransferase</keyword>
<comment type="caution">
    <text evidence="4">The sequence shown here is derived from an EMBL/GenBank/DDBJ whole genome shotgun (WGS) entry which is preliminary data.</text>
</comment>
<proteinExistence type="predicted"/>
<evidence type="ECO:0000259" key="3">
    <source>
        <dbReference type="PROSITE" id="PS51186"/>
    </source>
</evidence>
<dbReference type="PROSITE" id="PS51186">
    <property type="entry name" value="GNAT"/>
    <property type="match status" value="1"/>
</dbReference>
<dbReference type="Gene3D" id="3.40.630.30">
    <property type="match status" value="1"/>
</dbReference>
<dbReference type="CDD" id="cd04301">
    <property type="entry name" value="NAT_SF"/>
    <property type="match status" value="1"/>
</dbReference>
<dbReference type="Proteomes" id="UP000706926">
    <property type="component" value="Unassembled WGS sequence"/>
</dbReference>
<name>A0ABS4FF78_9BACL</name>
<dbReference type="Pfam" id="PF00583">
    <property type="entry name" value="Acetyltransf_1"/>
    <property type="match status" value="1"/>
</dbReference>
<dbReference type="InterPro" id="IPR050832">
    <property type="entry name" value="Bact_Acetyltransf"/>
</dbReference>
<evidence type="ECO:0000256" key="2">
    <source>
        <dbReference type="ARBA" id="ARBA00023315"/>
    </source>
</evidence>
<sequence length="161" mass="18274">MYTYRPLNELDLELICGFPQTPEELFYMSPRSGFPLTPQQVMDLLENRLEPTVIVEASTDRPVAYANFYDVKDGSAWLGNVIVAPDHRGKGASKELLQTMMRLAKTKYGVNSLHLSCHNTNTRGLVFYHKQGFKPYEVNITTLNGDAAMITIQMKRDLTEL</sequence>
<evidence type="ECO:0000313" key="5">
    <source>
        <dbReference type="Proteomes" id="UP000706926"/>
    </source>
</evidence>
<dbReference type="SUPFAM" id="SSF55729">
    <property type="entry name" value="Acyl-CoA N-acyltransferases (Nat)"/>
    <property type="match status" value="1"/>
</dbReference>
<dbReference type="RefSeq" id="WP_007130161.1">
    <property type="nucleotide sequence ID" value="NZ_CP139098.1"/>
</dbReference>
<feature type="domain" description="N-acetyltransferase" evidence="3">
    <location>
        <begin position="2"/>
        <end position="159"/>
    </location>
</feature>
<dbReference type="InterPro" id="IPR016181">
    <property type="entry name" value="Acyl_CoA_acyltransferase"/>
</dbReference>
<dbReference type="EMBL" id="JAGGKI010000011">
    <property type="protein sequence ID" value="MBP1894899.1"/>
    <property type="molecule type" value="Genomic_DNA"/>
</dbReference>
<dbReference type="PANTHER" id="PTHR43877:SF2">
    <property type="entry name" value="AMINOALKYLPHOSPHONATE N-ACETYLTRANSFERASE-RELATED"/>
    <property type="match status" value="1"/>
</dbReference>
<protein>
    <submittedName>
        <fullName evidence="4">RimJ/RimL family protein N-acetyltransferase</fullName>
    </submittedName>
</protein>
<accession>A0ABS4FF78</accession>
<organism evidence="4 5">
    <name type="scientific">Paenibacillus lactis</name>
    <dbReference type="NCBI Taxonomy" id="228574"/>
    <lineage>
        <taxon>Bacteria</taxon>
        <taxon>Bacillati</taxon>
        <taxon>Bacillota</taxon>
        <taxon>Bacilli</taxon>
        <taxon>Bacillales</taxon>
        <taxon>Paenibacillaceae</taxon>
        <taxon>Paenibacillus</taxon>
    </lineage>
</organism>
<keyword evidence="5" id="KW-1185">Reference proteome</keyword>
<gene>
    <name evidence="4" type="ORF">J2Z18_004008</name>
</gene>
<dbReference type="PANTHER" id="PTHR43877">
    <property type="entry name" value="AMINOALKYLPHOSPHONATE N-ACETYLTRANSFERASE-RELATED-RELATED"/>
    <property type="match status" value="1"/>
</dbReference>
<keyword evidence="1" id="KW-0808">Transferase</keyword>
<reference evidence="4 5" key="1">
    <citation type="submission" date="2021-03" db="EMBL/GenBank/DDBJ databases">
        <title>Genomic Encyclopedia of Type Strains, Phase IV (KMG-IV): sequencing the most valuable type-strain genomes for metagenomic binning, comparative biology and taxonomic classification.</title>
        <authorList>
            <person name="Goeker M."/>
        </authorList>
    </citation>
    <scope>NUCLEOTIDE SEQUENCE [LARGE SCALE GENOMIC DNA]</scope>
    <source>
        <strain evidence="4 5">DSM 15596</strain>
    </source>
</reference>
<evidence type="ECO:0000313" key="4">
    <source>
        <dbReference type="EMBL" id="MBP1894899.1"/>
    </source>
</evidence>
<dbReference type="InterPro" id="IPR000182">
    <property type="entry name" value="GNAT_dom"/>
</dbReference>
<evidence type="ECO:0000256" key="1">
    <source>
        <dbReference type="ARBA" id="ARBA00022679"/>
    </source>
</evidence>